<accession>A0A8J4SJ54</accession>
<keyword evidence="5" id="KW-1185">Reference proteome</keyword>
<keyword evidence="2" id="KW-1133">Transmembrane helix</keyword>
<evidence type="ECO:0000256" key="1">
    <source>
        <dbReference type="ARBA" id="ARBA00022443"/>
    </source>
</evidence>
<evidence type="ECO:0000313" key="5">
    <source>
        <dbReference type="Proteomes" id="UP000748531"/>
    </source>
</evidence>
<dbReference type="Pfam" id="PF00018">
    <property type="entry name" value="SH3_1"/>
    <property type="match status" value="1"/>
</dbReference>
<dbReference type="InterPro" id="IPR001452">
    <property type="entry name" value="SH3_domain"/>
</dbReference>
<dbReference type="InterPro" id="IPR036028">
    <property type="entry name" value="SH3-like_dom_sf"/>
</dbReference>
<dbReference type="SUPFAM" id="SSF50044">
    <property type="entry name" value="SH3-domain"/>
    <property type="match status" value="1"/>
</dbReference>
<dbReference type="Gene3D" id="2.30.30.40">
    <property type="entry name" value="SH3 Domains"/>
    <property type="match status" value="1"/>
</dbReference>
<evidence type="ECO:0000259" key="3">
    <source>
        <dbReference type="Pfam" id="PF00018"/>
    </source>
</evidence>
<evidence type="ECO:0000313" key="4">
    <source>
        <dbReference type="EMBL" id="KAF5395265.1"/>
    </source>
</evidence>
<name>A0A8J4SJ54_9TREM</name>
<protein>
    <recommendedName>
        <fullName evidence="3">SH3 domain-containing protein</fullName>
    </recommendedName>
</protein>
<dbReference type="Proteomes" id="UP000748531">
    <property type="component" value="Unassembled WGS sequence"/>
</dbReference>
<dbReference type="AlphaFoldDB" id="A0A8J4SJ54"/>
<sequence length="66" mass="7445">MEADAVYDFVANADDELGFKKGTFLKVCFCTQLDHCRFKNYSMHGFSCISTMINVQLLTCLIIAVL</sequence>
<keyword evidence="2" id="KW-0812">Transmembrane</keyword>
<reference evidence="4" key="1">
    <citation type="submission" date="2019-05" db="EMBL/GenBank/DDBJ databases">
        <title>Annotation for the trematode Paragonimus heterotremus.</title>
        <authorList>
            <person name="Choi Y.-J."/>
        </authorList>
    </citation>
    <scope>NUCLEOTIDE SEQUENCE</scope>
    <source>
        <strain evidence="4">LC</strain>
    </source>
</reference>
<proteinExistence type="predicted"/>
<comment type="caution">
    <text evidence="4">The sequence shown here is derived from an EMBL/GenBank/DDBJ whole genome shotgun (WGS) entry which is preliminary data.</text>
</comment>
<gene>
    <name evidence="4" type="ORF">PHET_12481</name>
</gene>
<keyword evidence="1" id="KW-0728">SH3 domain</keyword>
<feature type="domain" description="SH3" evidence="3">
    <location>
        <begin position="5"/>
        <end position="28"/>
    </location>
</feature>
<feature type="transmembrane region" description="Helical" evidence="2">
    <location>
        <begin position="45"/>
        <end position="65"/>
    </location>
</feature>
<evidence type="ECO:0000256" key="2">
    <source>
        <dbReference type="SAM" id="Phobius"/>
    </source>
</evidence>
<dbReference type="EMBL" id="LUCH01016860">
    <property type="protein sequence ID" value="KAF5395265.1"/>
    <property type="molecule type" value="Genomic_DNA"/>
</dbReference>
<organism evidence="4 5">
    <name type="scientific">Paragonimus heterotremus</name>
    <dbReference type="NCBI Taxonomy" id="100268"/>
    <lineage>
        <taxon>Eukaryota</taxon>
        <taxon>Metazoa</taxon>
        <taxon>Spiralia</taxon>
        <taxon>Lophotrochozoa</taxon>
        <taxon>Platyhelminthes</taxon>
        <taxon>Trematoda</taxon>
        <taxon>Digenea</taxon>
        <taxon>Plagiorchiida</taxon>
        <taxon>Troglotremata</taxon>
        <taxon>Troglotrematidae</taxon>
        <taxon>Paragonimus</taxon>
    </lineage>
</organism>
<keyword evidence="2" id="KW-0472">Membrane</keyword>
<dbReference type="OrthoDB" id="10255964at2759"/>